<evidence type="ECO:0000313" key="3">
    <source>
        <dbReference type="EMBL" id="PWK49608.1"/>
    </source>
</evidence>
<name>A0A316FL32_9ACTN</name>
<evidence type="ECO:0000313" key="4">
    <source>
        <dbReference type="Proteomes" id="UP000245697"/>
    </source>
</evidence>
<evidence type="ECO:0008006" key="5">
    <source>
        <dbReference type="Google" id="ProtNLM"/>
    </source>
</evidence>
<proteinExistence type="predicted"/>
<accession>A0A316FL32</accession>
<evidence type="ECO:0000256" key="2">
    <source>
        <dbReference type="SAM" id="SignalP"/>
    </source>
</evidence>
<dbReference type="EMBL" id="QGGR01000004">
    <property type="protein sequence ID" value="PWK49608.1"/>
    <property type="molecule type" value="Genomic_DNA"/>
</dbReference>
<comment type="caution">
    <text evidence="3">The sequence shown here is derived from an EMBL/GenBank/DDBJ whole genome shotgun (WGS) entry which is preliminary data.</text>
</comment>
<sequence>MRFRCPGAAGFRAILLFGCCCPSCGSAAWVQCPLRWCCCSVSEVQHHPPETSARVRATGQDLVWLVVAAVSRTLRQRPRPAEIYRPETPSSTWRHLPLSGLCFRRMILRMVPARSIRPHALTVLPCADRTRGRGRGRGDHSTRSPIVCLHRRYHGDESPRSDLCGRGSSVWRWSAHTIRLCVLPSLTTASRSGKAGDLPDRSAWFSPRLKGVRARLVGGRSWAGCQGATLGGRASPPRRTISTAPDHGHRARLFRKAGRPRPCRTIPTVLNDPCRTGRSQACRTVSTRPDDLRNADGLGHVGLSLQCRTILI</sequence>
<dbReference type="AlphaFoldDB" id="A0A316FL32"/>
<reference evidence="3 4" key="1">
    <citation type="submission" date="2018-05" db="EMBL/GenBank/DDBJ databases">
        <title>Genomic Encyclopedia of Archaeal and Bacterial Type Strains, Phase II (KMG-II): from individual species to whole genera.</title>
        <authorList>
            <person name="Goeker M."/>
        </authorList>
    </citation>
    <scope>NUCLEOTIDE SEQUENCE [LARGE SCALE GENOMIC DNA]</scope>
    <source>
        <strain evidence="3 4">DSM 45184</strain>
    </source>
</reference>
<keyword evidence="4" id="KW-1185">Reference proteome</keyword>
<organism evidence="3 4">
    <name type="scientific">Actinoplanes xinjiangensis</name>
    <dbReference type="NCBI Taxonomy" id="512350"/>
    <lineage>
        <taxon>Bacteria</taxon>
        <taxon>Bacillati</taxon>
        <taxon>Actinomycetota</taxon>
        <taxon>Actinomycetes</taxon>
        <taxon>Micromonosporales</taxon>
        <taxon>Micromonosporaceae</taxon>
        <taxon>Actinoplanes</taxon>
    </lineage>
</organism>
<feature type="region of interest" description="Disordered" evidence="1">
    <location>
        <begin position="228"/>
        <end position="248"/>
    </location>
</feature>
<dbReference type="Proteomes" id="UP000245697">
    <property type="component" value="Unassembled WGS sequence"/>
</dbReference>
<feature type="chain" id="PRO_5016450947" description="Secreted protein" evidence="2">
    <location>
        <begin position="28"/>
        <end position="312"/>
    </location>
</feature>
<feature type="signal peptide" evidence="2">
    <location>
        <begin position="1"/>
        <end position="27"/>
    </location>
</feature>
<gene>
    <name evidence="3" type="ORF">BC793_104283</name>
</gene>
<keyword evidence="2" id="KW-0732">Signal</keyword>
<protein>
    <recommendedName>
        <fullName evidence="5">Secreted protein</fullName>
    </recommendedName>
</protein>
<evidence type="ECO:0000256" key="1">
    <source>
        <dbReference type="SAM" id="MobiDB-lite"/>
    </source>
</evidence>